<reference evidence="1" key="2">
    <citation type="journal article" date="2021" name="PeerJ">
        <title>Extensive microbial diversity within the chicken gut microbiome revealed by metagenomics and culture.</title>
        <authorList>
            <person name="Gilroy R."/>
            <person name="Ravi A."/>
            <person name="Getino M."/>
            <person name="Pursley I."/>
            <person name="Horton D.L."/>
            <person name="Alikhan N.F."/>
            <person name="Baker D."/>
            <person name="Gharbi K."/>
            <person name="Hall N."/>
            <person name="Watson M."/>
            <person name="Adriaenssens E.M."/>
            <person name="Foster-Nyarko E."/>
            <person name="Jarju S."/>
            <person name="Secka A."/>
            <person name="Antonio M."/>
            <person name="Oren A."/>
            <person name="Chaudhuri R.R."/>
            <person name="La Ragione R."/>
            <person name="Hildebrand F."/>
            <person name="Pallen M.J."/>
        </authorList>
    </citation>
    <scope>NUCLEOTIDE SEQUENCE</scope>
    <source>
        <strain evidence="1">CHK147-3167</strain>
    </source>
</reference>
<organism evidence="1 2">
    <name type="scientific">Candidatus Coprosoma intestinipullorum</name>
    <dbReference type="NCBI Taxonomy" id="2840752"/>
    <lineage>
        <taxon>Bacteria</taxon>
        <taxon>Bacillati</taxon>
        <taxon>Bacillota</taxon>
        <taxon>Bacillota incertae sedis</taxon>
        <taxon>Candidatus Coprosoma</taxon>
    </lineage>
</organism>
<evidence type="ECO:0000313" key="2">
    <source>
        <dbReference type="Proteomes" id="UP000886786"/>
    </source>
</evidence>
<proteinExistence type="predicted"/>
<protein>
    <submittedName>
        <fullName evidence="1">Uncharacterized protein</fullName>
    </submittedName>
</protein>
<dbReference type="Proteomes" id="UP000886786">
    <property type="component" value="Unassembled WGS sequence"/>
</dbReference>
<gene>
    <name evidence="1" type="ORF">IAB27_04545</name>
</gene>
<dbReference type="AlphaFoldDB" id="A0A9D1CYR2"/>
<sequence>MNMVKNMALMAMGSMMTLAYQKYNKPVMKAMKKAFNKSSQVASKASNTLEQMM</sequence>
<comment type="caution">
    <text evidence="1">The sequence shown here is derived from an EMBL/GenBank/DDBJ whole genome shotgun (WGS) entry which is preliminary data.</text>
</comment>
<dbReference type="EMBL" id="DVFV01000084">
    <property type="protein sequence ID" value="HIQ90874.1"/>
    <property type="molecule type" value="Genomic_DNA"/>
</dbReference>
<evidence type="ECO:0000313" key="1">
    <source>
        <dbReference type="EMBL" id="HIQ90874.1"/>
    </source>
</evidence>
<reference evidence="1" key="1">
    <citation type="submission" date="2020-10" db="EMBL/GenBank/DDBJ databases">
        <authorList>
            <person name="Gilroy R."/>
        </authorList>
    </citation>
    <scope>NUCLEOTIDE SEQUENCE</scope>
    <source>
        <strain evidence="1">CHK147-3167</strain>
    </source>
</reference>
<name>A0A9D1CYR2_9FIRM</name>
<accession>A0A9D1CYR2</accession>